<proteinExistence type="predicted"/>
<evidence type="ECO:0000313" key="2">
    <source>
        <dbReference type="Proteomes" id="UP000887159"/>
    </source>
</evidence>
<comment type="caution">
    <text evidence="1">The sequence shown here is derived from an EMBL/GenBank/DDBJ whole genome shotgun (WGS) entry which is preliminary data.</text>
</comment>
<gene>
    <name evidence="1" type="ORF">TNCV_1120561</name>
</gene>
<dbReference type="EMBL" id="BMAU01021356">
    <property type="protein sequence ID" value="GFY20822.1"/>
    <property type="molecule type" value="Genomic_DNA"/>
</dbReference>
<evidence type="ECO:0000313" key="1">
    <source>
        <dbReference type="EMBL" id="GFY20822.1"/>
    </source>
</evidence>
<keyword evidence="2" id="KW-1185">Reference proteome</keyword>
<organism evidence="1 2">
    <name type="scientific">Trichonephila clavipes</name>
    <name type="common">Golden silk orbweaver</name>
    <name type="synonym">Nephila clavipes</name>
    <dbReference type="NCBI Taxonomy" id="2585209"/>
    <lineage>
        <taxon>Eukaryota</taxon>
        <taxon>Metazoa</taxon>
        <taxon>Ecdysozoa</taxon>
        <taxon>Arthropoda</taxon>
        <taxon>Chelicerata</taxon>
        <taxon>Arachnida</taxon>
        <taxon>Araneae</taxon>
        <taxon>Araneomorphae</taxon>
        <taxon>Entelegynae</taxon>
        <taxon>Araneoidea</taxon>
        <taxon>Nephilidae</taxon>
        <taxon>Trichonephila</taxon>
    </lineage>
</organism>
<protein>
    <submittedName>
        <fullName evidence="1">Uncharacterized protein</fullName>
    </submittedName>
</protein>
<dbReference type="Proteomes" id="UP000887159">
    <property type="component" value="Unassembled WGS sequence"/>
</dbReference>
<dbReference type="AlphaFoldDB" id="A0A8X6SVH8"/>
<sequence length="97" mass="10548">MSSPGFEPSPYGTAVSVVNHYTGRATLKSYYLATQGLLAMDPVIVNHNQVTRTNLEMVSFSPNYLTTTTGGRSSLHIFSVLQPPLHDRYSAIQGSNS</sequence>
<accession>A0A8X6SVH8</accession>
<reference evidence="1" key="1">
    <citation type="submission" date="2020-08" db="EMBL/GenBank/DDBJ databases">
        <title>Multicomponent nature underlies the extraordinary mechanical properties of spider dragline silk.</title>
        <authorList>
            <person name="Kono N."/>
            <person name="Nakamura H."/>
            <person name="Mori M."/>
            <person name="Yoshida Y."/>
            <person name="Ohtoshi R."/>
            <person name="Malay A.D."/>
            <person name="Moran D.A.P."/>
            <person name="Tomita M."/>
            <person name="Numata K."/>
            <person name="Arakawa K."/>
        </authorList>
    </citation>
    <scope>NUCLEOTIDE SEQUENCE</scope>
</reference>
<name>A0A8X6SVH8_TRICX</name>